<dbReference type="EMBL" id="BT086710">
    <property type="protein sequence ID" value="ACR37063.1"/>
    <property type="molecule type" value="mRNA"/>
</dbReference>
<protein>
    <submittedName>
        <fullName evidence="1">Uncharacterized protein</fullName>
    </submittedName>
</protein>
<name>C4J7B3_MAIZE</name>
<reference evidence="1" key="2">
    <citation type="submission" date="2012-06" db="EMBL/GenBank/DDBJ databases">
        <authorList>
            <person name="Yu Y."/>
            <person name="Currie J."/>
            <person name="Lomeli R."/>
            <person name="Angelova A."/>
            <person name="Collura K."/>
            <person name="Wissotski M."/>
            <person name="Campos D."/>
            <person name="Kudrna D."/>
            <person name="Golser W."/>
            <person name="Ashely E."/>
            <person name="Descour A."/>
            <person name="Fernandes J."/>
            <person name="Soderlund C."/>
            <person name="Walbot V."/>
        </authorList>
    </citation>
    <scope>NUCLEOTIDE SEQUENCE</scope>
    <source>
        <strain evidence="1">B73</strain>
    </source>
</reference>
<proteinExistence type="evidence at transcript level"/>
<reference evidence="1" key="1">
    <citation type="journal article" date="2009" name="PLoS Genet.">
        <title>Sequencing, mapping, and analysis of 27,455 maize full-length cDNAs.</title>
        <authorList>
            <person name="Soderlund C."/>
            <person name="Descour A."/>
            <person name="Kudrna D."/>
            <person name="Bomhoff M."/>
            <person name="Boyd L."/>
            <person name="Currie J."/>
            <person name="Angelova A."/>
            <person name="Collura K."/>
            <person name="Wissotski M."/>
            <person name="Ashley E."/>
            <person name="Morrow D."/>
            <person name="Fernandes J."/>
            <person name="Walbot V."/>
            <person name="Yu Y."/>
        </authorList>
    </citation>
    <scope>NUCLEOTIDE SEQUENCE</scope>
    <source>
        <strain evidence="1">B73</strain>
    </source>
</reference>
<dbReference type="AlphaFoldDB" id="C4J7B3"/>
<dbReference type="EMBL" id="BT087163">
    <property type="protein sequence ID" value="ACR37516.1"/>
    <property type="molecule type" value="mRNA"/>
</dbReference>
<accession>C4J7B3</accession>
<evidence type="ECO:0000313" key="1">
    <source>
        <dbReference type="EMBL" id="ACR37063.1"/>
    </source>
</evidence>
<sequence length="135" mass="14342">MPSIVSRRSHHPGSLELLHDPFSFRVSTAAQRASIQQPQKAHFFRLGGVYWLPSPKSGLYPPSPPPFLKAGGMPARAFPAPGPVVVFLSSRAFWNMTVKPSDVAGFFTSHSPNLGSGCPCPLLSGVAMAGREGAS</sequence>
<organism evidence="1">
    <name type="scientific">Zea mays</name>
    <name type="common">Maize</name>
    <dbReference type="NCBI Taxonomy" id="4577"/>
    <lineage>
        <taxon>Eukaryota</taxon>
        <taxon>Viridiplantae</taxon>
        <taxon>Streptophyta</taxon>
        <taxon>Embryophyta</taxon>
        <taxon>Tracheophyta</taxon>
        <taxon>Spermatophyta</taxon>
        <taxon>Magnoliopsida</taxon>
        <taxon>Liliopsida</taxon>
        <taxon>Poales</taxon>
        <taxon>Poaceae</taxon>
        <taxon>PACMAD clade</taxon>
        <taxon>Panicoideae</taxon>
        <taxon>Andropogonodae</taxon>
        <taxon>Andropogoneae</taxon>
        <taxon>Tripsacinae</taxon>
        <taxon>Zea</taxon>
    </lineage>
</organism>